<keyword evidence="1" id="KW-0378">Hydrolase</keyword>
<evidence type="ECO:0000313" key="2">
    <source>
        <dbReference type="Proteomes" id="UP001060919"/>
    </source>
</evidence>
<protein>
    <submittedName>
        <fullName evidence="1">Alpha/beta hydrolase</fullName>
    </submittedName>
</protein>
<keyword evidence="2" id="KW-1185">Reference proteome</keyword>
<accession>A0A915YEA4</accession>
<evidence type="ECO:0000313" key="1">
    <source>
        <dbReference type="EMBL" id="BDS11519.1"/>
    </source>
</evidence>
<gene>
    <name evidence="1" type="ORF">AsAng_0022330</name>
</gene>
<dbReference type="KEGG" id="aup:AsAng_0022330"/>
<organism evidence="1 2">
    <name type="scientific">Aureispira anguillae</name>
    <dbReference type="NCBI Taxonomy" id="2864201"/>
    <lineage>
        <taxon>Bacteria</taxon>
        <taxon>Pseudomonadati</taxon>
        <taxon>Bacteroidota</taxon>
        <taxon>Saprospiria</taxon>
        <taxon>Saprospirales</taxon>
        <taxon>Saprospiraceae</taxon>
        <taxon>Aureispira</taxon>
    </lineage>
</organism>
<dbReference type="InterPro" id="IPR029058">
    <property type="entry name" value="AB_hydrolase_fold"/>
</dbReference>
<reference evidence="1" key="1">
    <citation type="submission" date="2022-09" db="EMBL/GenBank/DDBJ databases">
        <title>Aureispira anguillicida sp. nov., isolated from Leptocephalus of Japanese eel Anguilla japonica.</title>
        <authorList>
            <person name="Yuasa K."/>
            <person name="Mekata T."/>
            <person name="Ikunari K."/>
        </authorList>
    </citation>
    <scope>NUCLEOTIDE SEQUENCE</scope>
    <source>
        <strain evidence="1">EL160426</strain>
    </source>
</reference>
<dbReference type="EMBL" id="AP026867">
    <property type="protein sequence ID" value="BDS11519.1"/>
    <property type="molecule type" value="Genomic_DNA"/>
</dbReference>
<sequence length="310" mass="35530">MKHTFFILFSMITQMAIGQKIEKIYLNENDSTTNCYLTVSPQEIPCKGYLFLIPSFYESPEHVMEQTDLPILAAQKGILTIIPTFKTGLASFGIDSLTQLSLKEIIEDAHIRYNLKNLKFYIGGFSIGGSCVVKFAEDAVKDNYQHQPNGIFVVDPPLDFIRFYNSYKRTLRIAPNSGLRKEAIYMTERIEKEMGGTPSTNLQNYIDKSPYCFTDTNQTAIKQITNIPIRYYTEPELNWKMKKYGSSDFSDINGLDGSCMINELVLLGNTNAQLILTKNKGYRKPNHRKQPHSWSIIDDEELIQWLQSLQ</sequence>
<dbReference type="Proteomes" id="UP001060919">
    <property type="component" value="Chromosome"/>
</dbReference>
<dbReference type="AlphaFoldDB" id="A0A915YEA4"/>
<dbReference type="SUPFAM" id="SSF53474">
    <property type="entry name" value="alpha/beta-Hydrolases"/>
    <property type="match status" value="1"/>
</dbReference>
<name>A0A915YEA4_9BACT</name>
<dbReference type="GO" id="GO:0016787">
    <property type="term" value="F:hydrolase activity"/>
    <property type="evidence" value="ECO:0007669"/>
    <property type="project" value="UniProtKB-KW"/>
</dbReference>
<proteinExistence type="predicted"/>
<dbReference type="RefSeq" id="WP_264792685.1">
    <property type="nucleotide sequence ID" value="NZ_AP026867.1"/>
</dbReference>